<evidence type="ECO:0000313" key="4">
    <source>
        <dbReference type="Proteomes" id="UP000037269"/>
    </source>
</evidence>
<reference evidence="3 5" key="2">
    <citation type="submission" date="2016-10" db="EMBL/GenBank/DDBJ databases">
        <authorList>
            <person name="de Groot N.N."/>
        </authorList>
    </citation>
    <scope>NUCLEOTIDE SEQUENCE [LARGE SCALE GENOMIC DNA]</scope>
    <source>
        <strain evidence="3 5">DSM 2895</strain>
    </source>
</reference>
<sequence>MENNEKKEPMIFDIHVAEGSNYEVGKQRAITLKENYPDDIPYFISPVEGQDYISAATAHKRMMLIDKICPGFVDEIQGFADEVGTEPEKIICYANSYYNSHNCCQFAVLPSNTSDGHFYVGRSYEYFVRDERSLCITRVTGKPKHMGFSLQNAGRMDGMNEYGLVVSMSSTAYLKPLDGNGCEFWVAIRAILDRCKDVYEAQCLLEEIPLCTNTNFLVADAANNASIFEVASFSADKNRISVRKPVGGLLVATNHYMSHEMKEFDEHHFWHSEMRYSSVWNSLLRDAPYINDEKIRKLLSTRYPYGPCCHFYSNGMGTLRSMIFDVSEKKLKVSFGPPDMNPWHIVDIDAPIGLEEIVCKYIDMDIENPEQFWREMD</sequence>
<proteinExistence type="predicted"/>
<keyword evidence="3" id="KW-0808">Transferase</keyword>
<protein>
    <submittedName>
        <fullName evidence="3">Acyl-coenzyme A:6-aminopenicillanic acid acyl-transferase</fullName>
    </submittedName>
    <submittedName>
        <fullName evidence="2">Choloylglycine hydrolase</fullName>
    </submittedName>
</protein>
<organism evidence="2 4">
    <name type="scientific">Aneurinibacillus migulanus</name>
    <name type="common">Bacillus migulanus</name>
    <dbReference type="NCBI Taxonomy" id="47500"/>
    <lineage>
        <taxon>Bacteria</taxon>
        <taxon>Bacillati</taxon>
        <taxon>Bacillota</taxon>
        <taxon>Bacilli</taxon>
        <taxon>Bacillales</taxon>
        <taxon>Paenibacillaceae</taxon>
        <taxon>Aneurinibacillus group</taxon>
        <taxon>Aneurinibacillus</taxon>
    </lineage>
</organism>
<feature type="domain" description="Peptidase C45 hydrolase" evidence="1">
    <location>
        <begin position="114"/>
        <end position="338"/>
    </location>
</feature>
<dbReference type="InterPro" id="IPR047794">
    <property type="entry name" value="C45_proenzyme-like"/>
</dbReference>
<evidence type="ECO:0000313" key="3">
    <source>
        <dbReference type="EMBL" id="SDJ68677.1"/>
    </source>
</evidence>
<dbReference type="PATRIC" id="fig|47500.8.peg.5613"/>
<dbReference type="RefSeq" id="WP_043065182.1">
    <property type="nucleotide sequence ID" value="NZ_BJOA01000241.1"/>
</dbReference>
<dbReference type="SUPFAM" id="SSF56235">
    <property type="entry name" value="N-terminal nucleophile aminohydrolases (Ntn hydrolases)"/>
    <property type="match status" value="1"/>
</dbReference>
<dbReference type="PANTHER" id="PTHR34180">
    <property type="entry name" value="PEPTIDASE C45"/>
    <property type="match status" value="1"/>
</dbReference>
<gene>
    <name evidence="2" type="ORF">AF333_16980</name>
    <name evidence="3" type="ORF">SAMN04487909_12526</name>
</gene>
<dbReference type="OrthoDB" id="8617387at2"/>
<evidence type="ECO:0000313" key="5">
    <source>
        <dbReference type="Proteomes" id="UP000182836"/>
    </source>
</evidence>
<evidence type="ECO:0000313" key="2">
    <source>
        <dbReference type="EMBL" id="KON96925.1"/>
    </source>
</evidence>
<dbReference type="EMBL" id="LGUG01000004">
    <property type="protein sequence ID" value="KON96925.1"/>
    <property type="molecule type" value="Genomic_DNA"/>
</dbReference>
<dbReference type="Pfam" id="PF03417">
    <property type="entry name" value="AAT"/>
    <property type="match status" value="1"/>
</dbReference>
<accession>A0A0D1YE05</accession>
<dbReference type="NCBIfam" id="NF040521">
    <property type="entry name" value="C45_proenzyme"/>
    <property type="match status" value="1"/>
</dbReference>
<dbReference type="GeneID" id="42306864"/>
<name>A0A0D1YE05_ANEMI</name>
<dbReference type="PANTHER" id="PTHR34180:SF1">
    <property type="entry name" value="BETA-ALANYL-DOPAMINE_CARCININE HYDROLASE"/>
    <property type="match status" value="1"/>
</dbReference>
<dbReference type="InterPro" id="IPR005079">
    <property type="entry name" value="Peptidase_C45_hydrolase"/>
</dbReference>
<dbReference type="GO" id="GO:0016740">
    <property type="term" value="F:transferase activity"/>
    <property type="evidence" value="ECO:0007669"/>
    <property type="project" value="UniProtKB-KW"/>
</dbReference>
<evidence type="ECO:0000259" key="1">
    <source>
        <dbReference type="Pfam" id="PF03417"/>
    </source>
</evidence>
<dbReference type="InterPro" id="IPR047801">
    <property type="entry name" value="Peptidase_C45"/>
</dbReference>
<dbReference type="GO" id="GO:0016787">
    <property type="term" value="F:hydrolase activity"/>
    <property type="evidence" value="ECO:0007669"/>
    <property type="project" value="UniProtKB-KW"/>
</dbReference>
<dbReference type="EMBL" id="FNED01000025">
    <property type="protein sequence ID" value="SDJ68677.1"/>
    <property type="molecule type" value="Genomic_DNA"/>
</dbReference>
<dbReference type="Proteomes" id="UP000182836">
    <property type="component" value="Unassembled WGS sequence"/>
</dbReference>
<dbReference type="InterPro" id="IPR029055">
    <property type="entry name" value="Ntn_hydrolases_N"/>
</dbReference>
<reference evidence="2 4" key="1">
    <citation type="submission" date="2015-07" db="EMBL/GenBank/DDBJ databases">
        <title>Fjat-14205 dsm 2895.</title>
        <authorList>
            <person name="Liu B."/>
            <person name="Wang J."/>
            <person name="Zhu Y."/>
            <person name="Liu G."/>
            <person name="Chen Q."/>
            <person name="Chen Z."/>
            <person name="Lan J."/>
            <person name="Che J."/>
            <person name="Ge C."/>
            <person name="Shi H."/>
            <person name="Pan Z."/>
            <person name="Liu X."/>
        </authorList>
    </citation>
    <scope>NUCLEOTIDE SEQUENCE [LARGE SCALE GENOMIC DNA]</scope>
    <source>
        <strain evidence="2 4">DSM 2895</strain>
    </source>
</reference>
<dbReference type="Proteomes" id="UP000037269">
    <property type="component" value="Unassembled WGS sequence"/>
</dbReference>
<dbReference type="Gene3D" id="3.60.60.10">
    <property type="entry name" value="Penicillin V Acylase, Chain A"/>
    <property type="match status" value="1"/>
</dbReference>
<keyword evidence="4" id="KW-1185">Reference proteome</keyword>
<keyword evidence="2" id="KW-0378">Hydrolase</keyword>
<dbReference type="AlphaFoldDB" id="A0A0D1YE05"/>